<feature type="repeat" description="PPR" evidence="5">
    <location>
        <begin position="366"/>
        <end position="400"/>
    </location>
</feature>
<feature type="region of interest" description="Disordered" evidence="6">
    <location>
        <begin position="58"/>
        <end position="80"/>
    </location>
</feature>
<feature type="region of interest" description="Disordered" evidence="6">
    <location>
        <begin position="566"/>
        <end position="585"/>
    </location>
</feature>
<name>A0A9P5Y024_9AGAR</name>
<comment type="caution">
    <text evidence="8">The sequence shown here is derived from an EMBL/GenBank/DDBJ whole genome shotgun (WGS) entry which is preliminary data.</text>
</comment>
<feature type="domain" description="PROP1-like PPR" evidence="7">
    <location>
        <begin position="637"/>
        <end position="744"/>
    </location>
</feature>
<dbReference type="PANTHER" id="PTHR47447:SF23">
    <property type="entry name" value="PENTACOTRIPEPTIDE-REPEAT REGION OF PRORP DOMAIN-CONTAINING PROTEIN"/>
    <property type="match status" value="1"/>
</dbReference>
<dbReference type="PANTHER" id="PTHR47447">
    <property type="entry name" value="OS03G0856100 PROTEIN"/>
    <property type="match status" value="1"/>
</dbReference>
<dbReference type="NCBIfam" id="TIGR00756">
    <property type="entry name" value="PPR"/>
    <property type="match status" value="4"/>
</dbReference>
<evidence type="ECO:0000256" key="2">
    <source>
        <dbReference type="ARBA" id="ARBA00022737"/>
    </source>
</evidence>
<gene>
    <name evidence="8" type="ORF">BDZ94DRAFT_872085</name>
</gene>
<organism evidence="8 9">
    <name type="scientific">Collybia nuda</name>
    <dbReference type="NCBI Taxonomy" id="64659"/>
    <lineage>
        <taxon>Eukaryota</taxon>
        <taxon>Fungi</taxon>
        <taxon>Dikarya</taxon>
        <taxon>Basidiomycota</taxon>
        <taxon>Agaricomycotina</taxon>
        <taxon>Agaricomycetes</taxon>
        <taxon>Agaricomycetidae</taxon>
        <taxon>Agaricales</taxon>
        <taxon>Tricholomatineae</taxon>
        <taxon>Clitocybaceae</taxon>
        <taxon>Collybia</taxon>
    </lineage>
</organism>
<dbReference type="Proteomes" id="UP000807353">
    <property type="component" value="Unassembled WGS sequence"/>
</dbReference>
<dbReference type="InterPro" id="IPR033443">
    <property type="entry name" value="PROP1-like_PPR_dom"/>
</dbReference>
<evidence type="ECO:0000256" key="4">
    <source>
        <dbReference type="ARBA" id="ARBA00044511"/>
    </source>
</evidence>
<dbReference type="Gene3D" id="1.25.40.10">
    <property type="entry name" value="Tetratricopeptide repeat domain"/>
    <property type="match status" value="3"/>
</dbReference>
<keyword evidence="2" id="KW-0677">Repeat</keyword>
<reference evidence="8" key="1">
    <citation type="submission" date="2020-11" db="EMBL/GenBank/DDBJ databases">
        <authorList>
            <consortium name="DOE Joint Genome Institute"/>
            <person name="Ahrendt S."/>
            <person name="Riley R."/>
            <person name="Andreopoulos W."/>
            <person name="Labutti K."/>
            <person name="Pangilinan J."/>
            <person name="Ruiz-Duenas F.J."/>
            <person name="Barrasa J.M."/>
            <person name="Sanchez-Garcia M."/>
            <person name="Camarero S."/>
            <person name="Miyauchi S."/>
            <person name="Serrano A."/>
            <person name="Linde D."/>
            <person name="Babiker R."/>
            <person name="Drula E."/>
            <person name="Ayuso-Fernandez I."/>
            <person name="Pacheco R."/>
            <person name="Padilla G."/>
            <person name="Ferreira P."/>
            <person name="Barriuso J."/>
            <person name="Kellner H."/>
            <person name="Castanera R."/>
            <person name="Alfaro M."/>
            <person name="Ramirez L."/>
            <person name="Pisabarro A.G."/>
            <person name="Kuo A."/>
            <person name="Tritt A."/>
            <person name="Lipzen A."/>
            <person name="He G."/>
            <person name="Yan M."/>
            <person name="Ng V."/>
            <person name="Cullen D."/>
            <person name="Martin F."/>
            <person name="Rosso M.-N."/>
            <person name="Henrissat B."/>
            <person name="Hibbett D."/>
            <person name="Martinez A.T."/>
            <person name="Grigoriev I.V."/>
        </authorList>
    </citation>
    <scope>NUCLEOTIDE SEQUENCE</scope>
    <source>
        <strain evidence="8">CBS 247.69</strain>
    </source>
</reference>
<dbReference type="InterPro" id="IPR011990">
    <property type="entry name" value="TPR-like_helical_dom_sf"/>
</dbReference>
<feature type="repeat" description="PPR" evidence="5">
    <location>
        <begin position="656"/>
        <end position="690"/>
    </location>
</feature>
<feature type="repeat" description="PPR" evidence="5">
    <location>
        <begin position="691"/>
        <end position="725"/>
    </location>
</feature>
<sequence>MLRRVGLAHRQHLEHLGVLTGYRDLCAPPRVSWSPICTRWSTAVAQVSWSKIPRPSVDEENYTHLPTDPTTPPNIGQKAPSRLGTSNSVLPHTVEALLSHPGSEKFLLKTIRQSPHLHGILTNLKKVRDLAEASAYLQVPMRSVRILRLAHKLGCHLKLGVYESVSFHLANAQRWDAVLCVVALGKRQTGRASYRLLNWRVRALIETQHYSLLQGVSKEFKEHNIQPTRRTFHLVLSGHIRNRNLQQAKQTLHEMAEAGFPADASTHAIVATHYRSFGGDPQVQMRSLEALHSVKSTTAAAIVNSLMQLRLDTHDVRGALRLLSLFDQQAVSAIFGELSSVEDGEDQLTLHPFSIPTSTRHDIHPTTATFSLFINYMATQSDIHGALRIFYSMIAHGFKPTSSTISSLIHAFFSAGQSDVAVRITASLCDKEKAPLTMFYPILSVPTQATLPWVPTGILPTIQIFNALLRGVIHAYGLEMFDVVMRIMLANNITPNHTTLEILASHLSKDRRTTPAILLRFLRSFRSPTFRPTLRLMHSILSSVVRREKALHCEIGWDATASKFSSRRQTSLRSRPEPRPTGVLNSIGPAAGVAIPYNTSHRPLANSLLQSLAARDVKSDAPMVALRIQLDGLNGTDIEATRESFQNLLIRGMQPNEYHFSSLMEGLTRSGDVQGALEVMKSAERVGIRPNVVMFTILIVAHARQGNPDMALRVFQHMVAANVKPDVPAIDAVTSAFFAVGAYDMAKRVLISLWPHIGPFPKELRNSSLKYLARLFRRLHLNRGRKGGERVSFTKDEQLAMHEKIRGLTISWKQQSKERNGLTKRVLPNFSRSGRS</sequence>
<dbReference type="Pfam" id="PF17177">
    <property type="entry name" value="PPR_long"/>
    <property type="match status" value="1"/>
</dbReference>
<evidence type="ECO:0000256" key="5">
    <source>
        <dbReference type="PROSITE-ProRule" id="PRU00708"/>
    </source>
</evidence>
<dbReference type="PROSITE" id="PS51375">
    <property type="entry name" value="PPR"/>
    <property type="match status" value="4"/>
</dbReference>
<keyword evidence="9" id="KW-1185">Reference proteome</keyword>
<evidence type="ECO:0000256" key="3">
    <source>
        <dbReference type="ARBA" id="ARBA00044493"/>
    </source>
</evidence>
<feature type="repeat" description="PPR" evidence="5">
    <location>
        <begin position="228"/>
        <end position="262"/>
    </location>
</feature>
<comment type="function">
    <text evidence="3">Regulates mitochondrial small subunit maturation by controlling 15S rRNA 5'-end processing. Localizes to the 5' precursor of the 15S rRNA in a position that is subsequently occupied by mS47 in the mature yeast mtSSU. Uses structure and sequence-specific RNA recognition, binding to a single-stranded region of the precursor and specifically recognizing bases -6 to -1. The exchange of Ccm1 for mS47 is coupled to the irreversible removal of precursor rRNA that is accompanied by conformational changes of the mitoribosomal proteins uS5m and mS26. These conformational changes signal completion of 5'-end rRNA processing through protection of the mature 5'-end of the 15S rRNA and stabilization of mS47. The removal of the 5' precursor together with the dissociation of Ccm1 may be catalyzed by the 5'-3' exoribonuclease Pet127. Involved in the specific removal of group I introns in mitochondrial encoded transcripts.</text>
</comment>
<proteinExistence type="inferred from homology"/>
<evidence type="ECO:0000259" key="7">
    <source>
        <dbReference type="Pfam" id="PF17177"/>
    </source>
</evidence>
<dbReference type="OrthoDB" id="185373at2759"/>
<comment type="subunit">
    <text evidence="4">Binds to mitochondrial small subunit 15S rRNA.</text>
</comment>
<evidence type="ECO:0000256" key="1">
    <source>
        <dbReference type="ARBA" id="ARBA00006192"/>
    </source>
</evidence>
<dbReference type="InterPro" id="IPR002885">
    <property type="entry name" value="PPR_rpt"/>
</dbReference>
<evidence type="ECO:0000256" key="6">
    <source>
        <dbReference type="SAM" id="MobiDB-lite"/>
    </source>
</evidence>
<dbReference type="AlphaFoldDB" id="A0A9P5Y024"/>
<dbReference type="Pfam" id="PF01535">
    <property type="entry name" value="PPR"/>
    <property type="match status" value="1"/>
</dbReference>
<protein>
    <recommendedName>
        <fullName evidence="7">PROP1-like PPR domain-containing protein</fullName>
    </recommendedName>
</protein>
<evidence type="ECO:0000313" key="8">
    <source>
        <dbReference type="EMBL" id="KAF9460788.1"/>
    </source>
</evidence>
<comment type="similarity">
    <text evidence="1">Belongs to the CCM1 family.</text>
</comment>
<dbReference type="EMBL" id="MU150293">
    <property type="protein sequence ID" value="KAF9460788.1"/>
    <property type="molecule type" value="Genomic_DNA"/>
</dbReference>
<evidence type="ECO:0000313" key="9">
    <source>
        <dbReference type="Proteomes" id="UP000807353"/>
    </source>
</evidence>
<accession>A0A9P5Y024</accession>